<gene>
    <name evidence="2" type="ORF">GpartN1_g1717.t1</name>
</gene>
<accession>A0A9C7UNW5</accession>
<dbReference type="EMBL" id="BQMJ01000012">
    <property type="protein sequence ID" value="GJQ09926.1"/>
    <property type="molecule type" value="Genomic_DNA"/>
</dbReference>
<name>A0A9C7UNW5_9RHOD</name>
<organism evidence="2 3">
    <name type="scientific">Galdieria partita</name>
    <dbReference type="NCBI Taxonomy" id="83374"/>
    <lineage>
        <taxon>Eukaryota</taxon>
        <taxon>Rhodophyta</taxon>
        <taxon>Bangiophyceae</taxon>
        <taxon>Galdieriales</taxon>
        <taxon>Galdieriaceae</taxon>
        <taxon>Galdieria</taxon>
    </lineage>
</organism>
<evidence type="ECO:0000256" key="1">
    <source>
        <dbReference type="ARBA" id="ARBA00007068"/>
    </source>
</evidence>
<dbReference type="CDD" id="cd02252">
    <property type="entry name" value="nylC_like"/>
    <property type="match status" value="1"/>
</dbReference>
<dbReference type="AlphaFoldDB" id="A0A9C7UNW5"/>
<evidence type="ECO:0008006" key="4">
    <source>
        <dbReference type="Google" id="ProtNLM"/>
    </source>
</evidence>
<protein>
    <recommendedName>
        <fullName evidence="4">Peptidase T4</fullName>
    </recommendedName>
</protein>
<proteinExistence type="inferred from homology"/>
<dbReference type="SUPFAM" id="SSF56266">
    <property type="entry name" value="DmpA/ArgJ-like"/>
    <property type="match status" value="1"/>
</dbReference>
<dbReference type="PANTHER" id="PTHR36512:SF3">
    <property type="entry name" value="BLR5678 PROTEIN"/>
    <property type="match status" value="1"/>
</dbReference>
<comment type="caution">
    <text evidence="2">The sequence shown here is derived from an EMBL/GenBank/DDBJ whole genome shotgun (WGS) entry which is preliminary data.</text>
</comment>
<evidence type="ECO:0000313" key="3">
    <source>
        <dbReference type="Proteomes" id="UP001061958"/>
    </source>
</evidence>
<dbReference type="PANTHER" id="PTHR36512">
    <property type="entry name" value="D-AMINOPEPTIDASE"/>
    <property type="match status" value="1"/>
</dbReference>
<reference evidence="2" key="2">
    <citation type="submission" date="2022-01" db="EMBL/GenBank/DDBJ databases">
        <authorList>
            <person name="Hirooka S."/>
            <person name="Miyagishima S.Y."/>
        </authorList>
    </citation>
    <scope>NUCLEOTIDE SEQUENCE</scope>
    <source>
        <strain evidence="2">NBRC 102759</strain>
    </source>
</reference>
<dbReference type="OrthoDB" id="331038at2759"/>
<dbReference type="InterPro" id="IPR005321">
    <property type="entry name" value="Peptidase_S58_DmpA"/>
</dbReference>
<comment type="similarity">
    <text evidence="1">Belongs to the peptidase S58 family.</text>
</comment>
<reference evidence="2" key="1">
    <citation type="journal article" date="2022" name="Proc. Natl. Acad. Sci. U.S.A.">
        <title>Life cycle and functional genomics of the unicellular red alga Galdieria for elucidating algal and plant evolution and industrial use.</title>
        <authorList>
            <person name="Hirooka S."/>
            <person name="Itabashi T."/>
            <person name="Ichinose T.M."/>
            <person name="Onuma R."/>
            <person name="Fujiwara T."/>
            <person name="Yamashita S."/>
            <person name="Jong L.W."/>
            <person name="Tomita R."/>
            <person name="Iwane A.H."/>
            <person name="Miyagishima S.Y."/>
        </authorList>
    </citation>
    <scope>NUCLEOTIDE SEQUENCE</scope>
    <source>
        <strain evidence="2">NBRC 102759</strain>
    </source>
</reference>
<keyword evidence="3" id="KW-1185">Reference proteome</keyword>
<sequence length="362" mass="37988">MQLLPGSTNSITDVEGIRVGSVEHETLLTGTTVVVPTKACTTGVSVSGGAPGSRETDALRSDCLVGLSHAVFLSGGSVFGLDAGSGIAQVLTQQGQGFNAFRPHGVPAVPIVPGCVLFDLGNGGNWKESDEFISPYHELGRKACLEALRQEPFASIRLGNVGAGSGARAGAYKGGLGSASAIEERGRLQVGALMAVNSYGSPVIPGSDILWASFWEQNREMGGIREQLYQSFHPSKFCLPLGVVEDCKSSMTVHENTVIGVVATNAALLPAEAERVAIMAHDGIARSIKPSHTLVDGDAVFVLATGNYSLPTVQEGNIHRARMVSLIGAIAADCVTRSIGRAIWEAKSSGVYLSYRDYFKKE</sequence>
<dbReference type="Pfam" id="PF03576">
    <property type="entry name" value="Peptidase_S58"/>
    <property type="match status" value="1"/>
</dbReference>
<dbReference type="Gene3D" id="3.60.70.12">
    <property type="entry name" value="L-amino peptidase D-ALA esterase/amidase"/>
    <property type="match status" value="1"/>
</dbReference>
<evidence type="ECO:0000313" key="2">
    <source>
        <dbReference type="EMBL" id="GJQ09926.1"/>
    </source>
</evidence>
<dbReference type="GO" id="GO:0004177">
    <property type="term" value="F:aminopeptidase activity"/>
    <property type="evidence" value="ECO:0007669"/>
    <property type="project" value="TreeGrafter"/>
</dbReference>
<dbReference type="InterPro" id="IPR016117">
    <property type="entry name" value="ArgJ-like_dom_sf"/>
</dbReference>
<dbReference type="Proteomes" id="UP001061958">
    <property type="component" value="Unassembled WGS sequence"/>
</dbReference>